<dbReference type="SUPFAM" id="SSF51445">
    <property type="entry name" value="(Trans)glycosidases"/>
    <property type="match status" value="1"/>
</dbReference>
<dbReference type="InterPro" id="IPR001764">
    <property type="entry name" value="Glyco_hydro_3_N"/>
</dbReference>
<organism evidence="12 13">
    <name type="scientific">Maricaulis maris (strain MCS10)</name>
    <name type="common">Caulobacter maris</name>
    <dbReference type="NCBI Taxonomy" id="394221"/>
    <lineage>
        <taxon>Bacteria</taxon>
        <taxon>Pseudomonadati</taxon>
        <taxon>Pseudomonadota</taxon>
        <taxon>Alphaproteobacteria</taxon>
        <taxon>Maricaulales</taxon>
        <taxon>Maricaulaceae</taxon>
        <taxon>Maricaulis</taxon>
    </lineage>
</organism>
<dbReference type="GO" id="GO:0008422">
    <property type="term" value="F:beta-glucosidase activity"/>
    <property type="evidence" value="ECO:0007669"/>
    <property type="project" value="UniProtKB-EC"/>
</dbReference>
<dbReference type="InterPro" id="IPR019800">
    <property type="entry name" value="Glyco_hydro_3_AS"/>
</dbReference>
<dbReference type="Pfam" id="PF00933">
    <property type="entry name" value="Glyco_hydro_3"/>
    <property type="match status" value="1"/>
</dbReference>
<keyword evidence="5 10" id="KW-0378">Hydrolase</keyword>
<comment type="catalytic activity">
    <reaction evidence="1">
        <text>Hydrolysis of terminal, non-reducing beta-D-glucosyl residues with release of beta-D-glucose.</text>
        <dbReference type="EC" id="3.2.1.21"/>
    </reaction>
</comment>
<dbReference type="InterPro" id="IPR017853">
    <property type="entry name" value="GH"/>
</dbReference>
<dbReference type="Proteomes" id="UP000001964">
    <property type="component" value="Chromosome"/>
</dbReference>
<evidence type="ECO:0000256" key="3">
    <source>
        <dbReference type="ARBA" id="ARBA00012744"/>
    </source>
</evidence>
<dbReference type="Gene3D" id="2.60.40.10">
    <property type="entry name" value="Immunoglobulins"/>
    <property type="match status" value="1"/>
</dbReference>
<feature type="domain" description="Fibronectin type III-like" evidence="11">
    <location>
        <begin position="663"/>
        <end position="732"/>
    </location>
</feature>
<proteinExistence type="inferred from homology"/>
<keyword evidence="4" id="KW-0732">Signal</keyword>
<sequence>MNNEKAVMAKVQEINASTSKDRVEVRVRDLLDRMSLEEKIGQLNQVEASADNVLDLLGDDIRAGQVGSIINQVDRDTVLELQRIAREESRLGIPLLVGRDVIHGFKTVVPLPIGQAASWNPQLVEACARLASEEASTVGVNWTFAPMIDVCRDPRWGRIAECLGEDPVLTSVLGAAMVRGFQGASLDDPSSLAACAKHFAGYGASESGRDYNTTNLPENELRNVHFPPFRAAVEAGVASLMTSFSDIDGVPATANSFLLRDVLREEWRYDGLVVSDWDAIQQLCVHGLTETRDEAAFQAASAGVDMDMVAGAYLQHLAGLVASGRIELETVDRMVANVLRLKFRLGLFDSRPVLADEPARMTSRSLAKEAALQSCVLLKNEGRALPLDPACLDHLAVIGPLANEPAEQLGTWVFDGDPERSVTPLAAIESLAADAGMSVSHARAMPTTRSLDETAFAEAEAIARNADVVVVFLGEEAILSGEAHCRADIDLPGAQVSLVKRLKAVGKPVIAVIQAGRPLTLTSVIDDLDAILFAWHPGSLGGAAIADLLFGRACPSGKLPVSFPKMVGQIPVYYGHKNTGRPPTPDSIVLIDDIASGAAQTSLGMTAFHLDAGYEPLYRFGFGLSYTEFAYSELSLSAVRITPSETLTVAVNVTNSGEVEGDEIVQLYLRDRFGSVTRPVRELKAFQRVTLAPGETREVRFSLTVEDLKFYKRDQTRGAEAGKFDVWIGGDSAAGRKAEFTLTQDSPAMA</sequence>
<name>Q0AT45_MARMM</name>
<dbReference type="STRING" id="394221.Mmar10_0249"/>
<evidence type="ECO:0000259" key="11">
    <source>
        <dbReference type="SMART" id="SM01217"/>
    </source>
</evidence>
<dbReference type="EMBL" id="CP000449">
    <property type="protein sequence ID" value="ABI64542.1"/>
    <property type="molecule type" value="Genomic_DNA"/>
</dbReference>
<dbReference type="PANTHER" id="PTHR30620:SF16">
    <property type="entry name" value="LYSOSOMAL BETA GLUCOSIDASE"/>
    <property type="match status" value="1"/>
</dbReference>
<dbReference type="Pfam" id="PF01915">
    <property type="entry name" value="Glyco_hydro_3_C"/>
    <property type="match status" value="1"/>
</dbReference>
<dbReference type="InterPro" id="IPR002772">
    <property type="entry name" value="Glyco_hydro_3_C"/>
</dbReference>
<dbReference type="RefSeq" id="WP_011642189.1">
    <property type="nucleotide sequence ID" value="NC_008347.1"/>
</dbReference>
<dbReference type="Gene3D" id="3.40.50.1700">
    <property type="entry name" value="Glycoside hydrolase family 3 C-terminal domain"/>
    <property type="match status" value="1"/>
</dbReference>
<comment type="similarity">
    <text evidence="2 10">Belongs to the glycosyl hydrolase 3 family.</text>
</comment>
<dbReference type="FunFam" id="3.20.20.300:FF:000005">
    <property type="entry name" value="Periplasmic beta-glucosidase"/>
    <property type="match status" value="1"/>
</dbReference>
<keyword evidence="13" id="KW-1185">Reference proteome</keyword>
<dbReference type="InterPro" id="IPR013783">
    <property type="entry name" value="Ig-like_fold"/>
</dbReference>
<dbReference type="KEGG" id="mmr:Mmar10_0249"/>
<dbReference type="PROSITE" id="PS00775">
    <property type="entry name" value="GLYCOSYL_HYDROL_F3"/>
    <property type="match status" value="1"/>
</dbReference>
<evidence type="ECO:0000256" key="2">
    <source>
        <dbReference type="ARBA" id="ARBA00005336"/>
    </source>
</evidence>
<evidence type="ECO:0000256" key="10">
    <source>
        <dbReference type="RuleBase" id="RU361161"/>
    </source>
</evidence>
<dbReference type="InterPro" id="IPR036962">
    <property type="entry name" value="Glyco_hydro_3_N_sf"/>
</dbReference>
<evidence type="ECO:0000256" key="8">
    <source>
        <dbReference type="ARBA" id="ARBA00032194"/>
    </source>
</evidence>
<evidence type="ECO:0000256" key="1">
    <source>
        <dbReference type="ARBA" id="ARBA00000448"/>
    </source>
</evidence>
<dbReference type="Gene3D" id="3.20.20.300">
    <property type="entry name" value="Glycoside hydrolase, family 3, N-terminal domain"/>
    <property type="match status" value="1"/>
</dbReference>
<dbReference type="Pfam" id="PF14310">
    <property type="entry name" value="Fn3-like"/>
    <property type="match status" value="1"/>
</dbReference>
<dbReference type="InterPro" id="IPR026891">
    <property type="entry name" value="Fn3-like"/>
</dbReference>
<protein>
    <recommendedName>
        <fullName evidence="3">beta-glucosidase</fullName>
        <ecNumber evidence="3">3.2.1.21</ecNumber>
    </recommendedName>
    <alternativeName>
        <fullName evidence="9">Beta-D-glucoside glucohydrolase</fullName>
    </alternativeName>
    <alternativeName>
        <fullName evidence="7">Cellobiase</fullName>
    </alternativeName>
    <alternativeName>
        <fullName evidence="8">Gentiobiase</fullName>
    </alternativeName>
</protein>
<dbReference type="FunFam" id="2.60.40.10:FF:000495">
    <property type="entry name" value="Periplasmic beta-glucosidase"/>
    <property type="match status" value="1"/>
</dbReference>
<evidence type="ECO:0000256" key="4">
    <source>
        <dbReference type="ARBA" id="ARBA00022729"/>
    </source>
</evidence>
<dbReference type="SUPFAM" id="SSF52279">
    <property type="entry name" value="Beta-D-glucan exohydrolase, C-terminal domain"/>
    <property type="match status" value="1"/>
</dbReference>
<dbReference type="eggNOG" id="COG1472">
    <property type="taxonomic scope" value="Bacteria"/>
</dbReference>
<reference evidence="12 13" key="1">
    <citation type="submission" date="2006-08" db="EMBL/GenBank/DDBJ databases">
        <title>Complete sequence of Maricaulis maris MCS10.</title>
        <authorList>
            <consortium name="US DOE Joint Genome Institute"/>
            <person name="Copeland A."/>
            <person name="Lucas S."/>
            <person name="Lapidus A."/>
            <person name="Barry K."/>
            <person name="Detter J.C."/>
            <person name="Glavina del Rio T."/>
            <person name="Hammon N."/>
            <person name="Israni S."/>
            <person name="Dalin E."/>
            <person name="Tice H."/>
            <person name="Pitluck S."/>
            <person name="Saunders E."/>
            <person name="Brettin T."/>
            <person name="Bruce D."/>
            <person name="Han C."/>
            <person name="Tapia R."/>
            <person name="Gilna P."/>
            <person name="Schmutz J."/>
            <person name="Larimer F."/>
            <person name="Land M."/>
            <person name="Hauser L."/>
            <person name="Kyrpides N."/>
            <person name="Mikhailova N."/>
            <person name="Viollier P."/>
            <person name="Stephens C."/>
            <person name="Richardson P."/>
        </authorList>
    </citation>
    <scope>NUCLEOTIDE SEQUENCE [LARGE SCALE GENOMIC DNA]</scope>
    <source>
        <strain evidence="12 13">MCS10</strain>
    </source>
</reference>
<evidence type="ECO:0000256" key="7">
    <source>
        <dbReference type="ARBA" id="ARBA00031448"/>
    </source>
</evidence>
<dbReference type="SMART" id="SM01217">
    <property type="entry name" value="Fn3_like"/>
    <property type="match status" value="1"/>
</dbReference>
<dbReference type="PANTHER" id="PTHR30620">
    <property type="entry name" value="PERIPLASMIC BETA-GLUCOSIDASE-RELATED"/>
    <property type="match status" value="1"/>
</dbReference>
<dbReference type="AlphaFoldDB" id="Q0AT45"/>
<evidence type="ECO:0000256" key="9">
    <source>
        <dbReference type="ARBA" id="ARBA00032594"/>
    </source>
</evidence>
<evidence type="ECO:0000313" key="12">
    <source>
        <dbReference type="EMBL" id="ABI64542.1"/>
    </source>
</evidence>
<gene>
    <name evidence="12" type="ordered locus">Mmar10_0249</name>
</gene>
<evidence type="ECO:0000256" key="6">
    <source>
        <dbReference type="ARBA" id="ARBA00023295"/>
    </source>
</evidence>
<accession>Q0AT45</accession>
<dbReference type="InterPro" id="IPR051915">
    <property type="entry name" value="Cellulose_Degrad_GH3"/>
</dbReference>
<dbReference type="HOGENOM" id="CLU_004542_5_1_5"/>
<dbReference type="EC" id="3.2.1.21" evidence="3"/>
<dbReference type="CAZy" id="GH3">
    <property type="family name" value="Glycoside Hydrolase Family 3"/>
</dbReference>
<dbReference type="InterPro" id="IPR036881">
    <property type="entry name" value="Glyco_hydro_3_C_sf"/>
</dbReference>
<keyword evidence="6 10" id="KW-0326">Glycosidase</keyword>
<evidence type="ECO:0000256" key="5">
    <source>
        <dbReference type="ARBA" id="ARBA00022801"/>
    </source>
</evidence>
<evidence type="ECO:0000313" key="13">
    <source>
        <dbReference type="Proteomes" id="UP000001964"/>
    </source>
</evidence>
<dbReference type="GO" id="GO:0009251">
    <property type="term" value="P:glucan catabolic process"/>
    <property type="evidence" value="ECO:0007669"/>
    <property type="project" value="TreeGrafter"/>
</dbReference>
<dbReference type="PRINTS" id="PR00133">
    <property type="entry name" value="GLHYDRLASE3"/>
</dbReference>